<sequence length="287" mass="29887">MDLHFEIWLFAVALGTSALGGMLGMASGIFIVPVLTIFGHVDIRAAVGVSLISVIACSCGSAAPFLRGRLTNVRLAVVLEATTTLGALSGVLLFNIVPVTILYLLFAAVLFVSAQQMLSRRGDPVTDVGEERAPSWADALQLDAAYPDQALGRDVVYRVQRLPLGMLFMYGAGLLSALLGIGSGVLKIPAMDTALRLPIKISSATSNFMISVTAAASAGAYFLRGNIDPLMAGVVALGSVVGSILGARILLRVSSEKLRILFIAVLLLLGAQMLLSALGISIGGHHS</sequence>
<keyword evidence="4 8" id="KW-1003">Cell membrane</keyword>
<accession>B4DB74</accession>
<proteinExistence type="inferred from homology"/>
<keyword evidence="7 8" id="KW-0472">Membrane</keyword>
<evidence type="ECO:0000313" key="10">
    <source>
        <dbReference type="Proteomes" id="UP000005824"/>
    </source>
</evidence>
<keyword evidence="3" id="KW-0813">Transport</keyword>
<dbReference type="AlphaFoldDB" id="B4DB74"/>
<gene>
    <name evidence="9" type="ORF">CfE428DRAFT_6165</name>
</gene>
<dbReference type="InterPro" id="IPR002781">
    <property type="entry name" value="TM_pro_TauE-like"/>
</dbReference>
<feature type="transmembrane region" description="Helical" evidence="8">
    <location>
        <begin position="230"/>
        <end position="251"/>
    </location>
</feature>
<dbReference type="EMBL" id="ABVL01000035">
    <property type="protein sequence ID" value="EDY16352.1"/>
    <property type="molecule type" value="Genomic_DNA"/>
</dbReference>
<organism evidence="9 10">
    <name type="scientific">Chthoniobacter flavus Ellin428</name>
    <dbReference type="NCBI Taxonomy" id="497964"/>
    <lineage>
        <taxon>Bacteria</taxon>
        <taxon>Pseudomonadati</taxon>
        <taxon>Verrucomicrobiota</taxon>
        <taxon>Spartobacteria</taxon>
        <taxon>Chthoniobacterales</taxon>
        <taxon>Chthoniobacteraceae</taxon>
        <taxon>Chthoniobacter</taxon>
    </lineage>
</organism>
<evidence type="ECO:0000256" key="7">
    <source>
        <dbReference type="ARBA" id="ARBA00023136"/>
    </source>
</evidence>
<evidence type="ECO:0000256" key="2">
    <source>
        <dbReference type="ARBA" id="ARBA00009142"/>
    </source>
</evidence>
<comment type="subcellular location">
    <subcellularLocation>
        <location evidence="1 8">Cell membrane</location>
        <topology evidence="1 8">Multi-pass membrane protein</topology>
    </subcellularLocation>
</comment>
<dbReference type="GO" id="GO:0005886">
    <property type="term" value="C:plasma membrane"/>
    <property type="evidence" value="ECO:0007669"/>
    <property type="project" value="UniProtKB-SubCell"/>
</dbReference>
<name>B4DB74_9BACT</name>
<evidence type="ECO:0000313" key="9">
    <source>
        <dbReference type="EMBL" id="EDY16352.1"/>
    </source>
</evidence>
<keyword evidence="5 8" id="KW-0812">Transmembrane</keyword>
<feature type="transmembrane region" description="Helical" evidence="8">
    <location>
        <begin position="7"/>
        <end position="31"/>
    </location>
</feature>
<feature type="transmembrane region" description="Helical" evidence="8">
    <location>
        <begin position="207"/>
        <end position="224"/>
    </location>
</feature>
<evidence type="ECO:0000256" key="5">
    <source>
        <dbReference type="ARBA" id="ARBA00022692"/>
    </source>
</evidence>
<dbReference type="eggNOG" id="COG0730">
    <property type="taxonomic scope" value="Bacteria"/>
</dbReference>
<feature type="transmembrane region" description="Helical" evidence="8">
    <location>
        <begin position="258"/>
        <end position="282"/>
    </location>
</feature>
<comment type="similarity">
    <text evidence="2 8">Belongs to the 4-toluene sulfonate uptake permease (TSUP) (TC 2.A.102) family.</text>
</comment>
<dbReference type="STRING" id="497964.CfE428DRAFT_6165"/>
<evidence type="ECO:0000256" key="8">
    <source>
        <dbReference type="RuleBase" id="RU363041"/>
    </source>
</evidence>
<keyword evidence="10" id="KW-1185">Reference proteome</keyword>
<evidence type="ECO:0000256" key="1">
    <source>
        <dbReference type="ARBA" id="ARBA00004651"/>
    </source>
</evidence>
<comment type="caution">
    <text evidence="9">The sequence shown here is derived from an EMBL/GenBank/DDBJ whole genome shotgun (WGS) entry which is preliminary data.</text>
</comment>
<dbReference type="RefSeq" id="WP_006983484.1">
    <property type="nucleotide sequence ID" value="NZ_ABVL01000035.1"/>
</dbReference>
<protein>
    <recommendedName>
        <fullName evidence="8">Probable membrane transporter protein</fullName>
    </recommendedName>
</protein>
<dbReference type="PANTHER" id="PTHR30269:SF23">
    <property type="entry name" value="MEMBRANE TRANSPORTER PROTEIN YDHB-RELATED"/>
    <property type="match status" value="1"/>
</dbReference>
<dbReference type="InParanoid" id="B4DB74"/>
<evidence type="ECO:0000256" key="3">
    <source>
        <dbReference type="ARBA" id="ARBA00022448"/>
    </source>
</evidence>
<evidence type="ECO:0000256" key="4">
    <source>
        <dbReference type="ARBA" id="ARBA00022475"/>
    </source>
</evidence>
<reference evidence="9 10" key="1">
    <citation type="journal article" date="2011" name="J. Bacteriol.">
        <title>Genome sequence of Chthoniobacter flavus Ellin428, an aerobic heterotrophic soil bacterium.</title>
        <authorList>
            <person name="Kant R."/>
            <person name="van Passel M.W."/>
            <person name="Palva A."/>
            <person name="Lucas S."/>
            <person name="Lapidus A."/>
            <person name="Glavina Del Rio T."/>
            <person name="Dalin E."/>
            <person name="Tice H."/>
            <person name="Bruce D."/>
            <person name="Goodwin L."/>
            <person name="Pitluck S."/>
            <person name="Larimer F.W."/>
            <person name="Land M.L."/>
            <person name="Hauser L."/>
            <person name="Sangwan P."/>
            <person name="de Vos W.M."/>
            <person name="Janssen P.H."/>
            <person name="Smidt H."/>
        </authorList>
    </citation>
    <scope>NUCLEOTIDE SEQUENCE [LARGE SCALE GENOMIC DNA]</scope>
    <source>
        <strain evidence="9 10">Ellin428</strain>
    </source>
</reference>
<dbReference type="Pfam" id="PF01925">
    <property type="entry name" value="TauE"/>
    <property type="match status" value="1"/>
</dbReference>
<dbReference type="Proteomes" id="UP000005824">
    <property type="component" value="Unassembled WGS sequence"/>
</dbReference>
<dbReference type="PANTHER" id="PTHR30269">
    <property type="entry name" value="TRANSMEMBRANE PROTEIN YFCA"/>
    <property type="match status" value="1"/>
</dbReference>
<feature type="transmembrane region" description="Helical" evidence="8">
    <location>
        <begin position="87"/>
        <end position="112"/>
    </location>
</feature>
<feature type="transmembrane region" description="Helical" evidence="8">
    <location>
        <begin position="167"/>
        <end position="186"/>
    </location>
</feature>
<keyword evidence="6 8" id="KW-1133">Transmembrane helix</keyword>
<evidence type="ECO:0000256" key="6">
    <source>
        <dbReference type="ARBA" id="ARBA00022989"/>
    </source>
</evidence>
<dbReference type="InterPro" id="IPR052017">
    <property type="entry name" value="TSUP"/>
</dbReference>
<feature type="transmembrane region" description="Helical" evidence="8">
    <location>
        <begin position="43"/>
        <end position="66"/>
    </location>
</feature>